<dbReference type="Proteomes" id="UP000250235">
    <property type="component" value="Unassembled WGS sequence"/>
</dbReference>
<reference evidence="1 2" key="1">
    <citation type="journal article" date="2015" name="Proc. Natl. Acad. Sci. U.S.A.">
        <title>The resurrection genome of Boea hygrometrica: A blueprint for survival of dehydration.</title>
        <authorList>
            <person name="Xiao L."/>
            <person name="Yang G."/>
            <person name="Zhang L."/>
            <person name="Yang X."/>
            <person name="Zhao S."/>
            <person name="Ji Z."/>
            <person name="Zhou Q."/>
            <person name="Hu M."/>
            <person name="Wang Y."/>
            <person name="Chen M."/>
            <person name="Xu Y."/>
            <person name="Jin H."/>
            <person name="Xiao X."/>
            <person name="Hu G."/>
            <person name="Bao F."/>
            <person name="Hu Y."/>
            <person name="Wan P."/>
            <person name="Li L."/>
            <person name="Deng X."/>
            <person name="Kuang T."/>
            <person name="Xiang C."/>
            <person name="Zhu J.K."/>
            <person name="Oliver M.J."/>
            <person name="He Y."/>
        </authorList>
    </citation>
    <scope>NUCLEOTIDE SEQUENCE [LARGE SCALE GENOMIC DNA]</scope>
    <source>
        <strain evidence="2">cv. XS01</strain>
    </source>
</reference>
<gene>
    <name evidence="1" type="ORF">F511_41397</name>
</gene>
<proteinExistence type="predicted"/>
<keyword evidence="1" id="KW-0378">Hydrolase</keyword>
<accession>A0A2Z7CFB1</accession>
<name>A0A2Z7CFB1_9LAMI</name>
<dbReference type="AlphaFoldDB" id="A0A2Z7CFB1"/>
<keyword evidence="2" id="KW-1185">Reference proteome</keyword>
<dbReference type="GO" id="GO:0016787">
    <property type="term" value="F:hydrolase activity"/>
    <property type="evidence" value="ECO:0007669"/>
    <property type="project" value="UniProtKB-KW"/>
</dbReference>
<evidence type="ECO:0000313" key="1">
    <source>
        <dbReference type="EMBL" id="KZV45720.1"/>
    </source>
</evidence>
<sequence>MSTGYAIALKLATGSTVAHDWLIGGRSIPVVDLIDGSNATYREEPAFLNFGWSQAQVPARLKIENFEAGRPPPPSPASHVARLGRALAAHVARLGRAMSRLSSCAGRTSGTMVADDARTGCALGGAVPRTAARETSRDVEGGGAAVQRVGRGPCAARRRTMAHDGARLRRTCRGRMRGLTPCDYDGGAAGRRSGEFPAMS</sequence>
<evidence type="ECO:0000313" key="2">
    <source>
        <dbReference type="Proteomes" id="UP000250235"/>
    </source>
</evidence>
<organism evidence="1 2">
    <name type="scientific">Dorcoceras hygrometricum</name>
    <dbReference type="NCBI Taxonomy" id="472368"/>
    <lineage>
        <taxon>Eukaryota</taxon>
        <taxon>Viridiplantae</taxon>
        <taxon>Streptophyta</taxon>
        <taxon>Embryophyta</taxon>
        <taxon>Tracheophyta</taxon>
        <taxon>Spermatophyta</taxon>
        <taxon>Magnoliopsida</taxon>
        <taxon>eudicotyledons</taxon>
        <taxon>Gunneridae</taxon>
        <taxon>Pentapetalae</taxon>
        <taxon>asterids</taxon>
        <taxon>lamiids</taxon>
        <taxon>Lamiales</taxon>
        <taxon>Gesneriaceae</taxon>
        <taxon>Didymocarpoideae</taxon>
        <taxon>Trichosporeae</taxon>
        <taxon>Loxocarpinae</taxon>
        <taxon>Dorcoceras</taxon>
    </lineage>
</organism>
<dbReference type="EMBL" id="KQ995934">
    <property type="protein sequence ID" value="KZV45720.1"/>
    <property type="molecule type" value="Genomic_DNA"/>
</dbReference>
<protein>
    <submittedName>
        <fullName evidence="1">P-loop containing nucleoside triphosphate hydrolase protein</fullName>
    </submittedName>
</protein>